<keyword evidence="1" id="KW-1133">Transmembrane helix</keyword>
<feature type="transmembrane region" description="Helical" evidence="1">
    <location>
        <begin position="40"/>
        <end position="65"/>
    </location>
</feature>
<evidence type="ECO:0008006" key="4">
    <source>
        <dbReference type="Google" id="ProtNLM"/>
    </source>
</evidence>
<keyword evidence="1" id="KW-0812">Transmembrane</keyword>
<gene>
    <name evidence="2" type="ORF">M5K25_000264</name>
</gene>
<dbReference type="Proteomes" id="UP001552299">
    <property type="component" value="Unassembled WGS sequence"/>
</dbReference>
<dbReference type="EMBL" id="JANQDX010000001">
    <property type="protein sequence ID" value="KAL0928387.1"/>
    <property type="molecule type" value="Genomic_DNA"/>
</dbReference>
<evidence type="ECO:0000256" key="1">
    <source>
        <dbReference type="SAM" id="Phobius"/>
    </source>
</evidence>
<comment type="caution">
    <text evidence="2">The sequence shown here is derived from an EMBL/GenBank/DDBJ whole genome shotgun (WGS) entry which is preliminary data.</text>
</comment>
<evidence type="ECO:0000313" key="2">
    <source>
        <dbReference type="EMBL" id="KAL0928387.1"/>
    </source>
</evidence>
<sequence length="70" mass="8646">MVKKEFLWWKFEAKDEDFFSSECYSVMILEEEMLDDAFGFLWYFVRVFSFLLKHSVWILGVFAFWEKGYC</sequence>
<reference evidence="2 3" key="1">
    <citation type="journal article" date="2024" name="Plant Biotechnol. J.">
        <title>Dendrobium thyrsiflorum genome and its molecular insights into genes involved in important horticultural traits.</title>
        <authorList>
            <person name="Chen B."/>
            <person name="Wang J.Y."/>
            <person name="Zheng P.J."/>
            <person name="Li K.L."/>
            <person name="Liang Y.M."/>
            <person name="Chen X.F."/>
            <person name="Zhang C."/>
            <person name="Zhao X."/>
            <person name="He X."/>
            <person name="Zhang G.Q."/>
            <person name="Liu Z.J."/>
            <person name="Xu Q."/>
        </authorList>
    </citation>
    <scope>NUCLEOTIDE SEQUENCE [LARGE SCALE GENOMIC DNA]</scope>
    <source>
        <strain evidence="2">GZMU011</strain>
    </source>
</reference>
<proteinExistence type="predicted"/>
<dbReference type="AlphaFoldDB" id="A0ABD0W785"/>
<accession>A0ABD0W785</accession>
<evidence type="ECO:0000313" key="3">
    <source>
        <dbReference type="Proteomes" id="UP001552299"/>
    </source>
</evidence>
<name>A0ABD0W785_DENTH</name>
<organism evidence="2 3">
    <name type="scientific">Dendrobium thyrsiflorum</name>
    <name type="common">Pinecone-like raceme dendrobium</name>
    <name type="synonym">Orchid</name>
    <dbReference type="NCBI Taxonomy" id="117978"/>
    <lineage>
        <taxon>Eukaryota</taxon>
        <taxon>Viridiplantae</taxon>
        <taxon>Streptophyta</taxon>
        <taxon>Embryophyta</taxon>
        <taxon>Tracheophyta</taxon>
        <taxon>Spermatophyta</taxon>
        <taxon>Magnoliopsida</taxon>
        <taxon>Liliopsida</taxon>
        <taxon>Asparagales</taxon>
        <taxon>Orchidaceae</taxon>
        <taxon>Epidendroideae</taxon>
        <taxon>Malaxideae</taxon>
        <taxon>Dendrobiinae</taxon>
        <taxon>Dendrobium</taxon>
    </lineage>
</organism>
<keyword evidence="1" id="KW-0472">Membrane</keyword>
<keyword evidence="3" id="KW-1185">Reference proteome</keyword>
<protein>
    <recommendedName>
        <fullName evidence="4">Transmembrane protein</fullName>
    </recommendedName>
</protein>